<organism evidence="1 2">
    <name type="scientific">Albugo candida</name>
    <dbReference type="NCBI Taxonomy" id="65357"/>
    <lineage>
        <taxon>Eukaryota</taxon>
        <taxon>Sar</taxon>
        <taxon>Stramenopiles</taxon>
        <taxon>Oomycota</taxon>
        <taxon>Peronosporomycetes</taxon>
        <taxon>Albuginales</taxon>
        <taxon>Albuginaceae</taxon>
        <taxon>Albugo</taxon>
    </lineage>
</organism>
<dbReference type="AlphaFoldDB" id="A0A024FVW5"/>
<comment type="caution">
    <text evidence="1">The sequence shown here is derived from an EMBL/GenBank/DDBJ whole genome shotgun (WGS) entry which is preliminary data.</text>
</comment>
<accession>A0A024FVW5</accession>
<protein>
    <submittedName>
        <fullName evidence="1">Uncharacterized protein</fullName>
    </submittedName>
</protein>
<keyword evidence="2" id="KW-1185">Reference proteome</keyword>
<evidence type="ECO:0000313" key="2">
    <source>
        <dbReference type="Proteomes" id="UP000053237"/>
    </source>
</evidence>
<name>A0A024FVW5_9STRA</name>
<proteinExistence type="predicted"/>
<dbReference type="EMBL" id="CAIX01000578">
    <property type="protein sequence ID" value="CCI11176.1"/>
    <property type="molecule type" value="Genomic_DNA"/>
</dbReference>
<gene>
    <name evidence="1" type="ORF">BN9_124880</name>
</gene>
<evidence type="ECO:0000313" key="1">
    <source>
        <dbReference type="EMBL" id="CCI11176.1"/>
    </source>
</evidence>
<dbReference type="Proteomes" id="UP000053237">
    <property type="component" value="Unassembled WGS sequence"/>
</dbReference>
<sequence>MDTIEKYKEEIGRHAKMWSCKHQFTSIIAQIESNKFFLSEHMLRQLLSPCENAKKTRAKRRIQHVVFRGLSKLTIRYFADNFTHQKITKALGHLRKPLKYNDVSRHKESLSSNAEKLELLARSCKKQELRLYKRFYQPAPQFCVVIKLIL</sequence>
<reference evidence="1 2" key="1">
    <citation type="submission" date="2012-05" db="EMBL/GenBank/DDBJ databases">
        <title>Recombination and specialization in a pathogen metapopulation.</title>
        <authorList>
            <person name="Gardiner A."/>
            <person name="Kemen E."/>
            <person name="Schultz-Larsen T."/>
            <person name="MacLean D."/>
            <person name="Van Oosterhout C."/>
            <person name="Jones J.D.G."/>
        </authorList>
    </citation>
    <scope>NUCLEOTIDE SEQUENCE [LARGE SCALE GENOMIC DNA]</scope>
    <source>
        <strain evidence="1 2">Ac Nc2</strain>
    </source>
</reference>
<dbReference type="InParanoid" id="A0A024FVW5"/>